<evidence type="ECO:0000259" key="1">
    <source>
        <dbReference type="Pfam" id="PF14291"/>
    </source>
</evidence>
<dbReference type="PANTHER" id="PTHR45749">
    <property type="match status" value="1"/>
</dbReference>
<name>A0AA88QLI7_9ASTE</name>
<organism evidence="2 3">
    <name type="scientific">Escallonia rubra</name>
    <dbReference type="NCBI Taxonomy" id="112253"/>
    <lineage>
        <taxon>Eukaryota</taxon>
        <taxon>Viridiplantae</taxon>
        <taxon>Streptophyta</taxon>
        <taxon>Embryophyta</taxon>
        <taxon>Tracheophyta</taxon>
        <taxon>Spermatophyta</taxon>
        <taxon>Magnoliopsida</taxon>
        <taxon>eudicotyledons</taxon>
        <taxon>Gunneridae</taxon>
        <taxon>Pentapetalae</taxon>
        <taxon>asterids</taxon>
        <taxon>campanulids</taxon>
        <taxon>Escalloniales</taxon>
        <taxon>Escalloniaceae</taxon>
        <taxon>Escallonia</taxon>
    </lineage>
</organism>
<dbReference type="AlphaFoldDB" id="A0AA88QLI7"/>
<keyword evidence="3" id="KW-1185">Reference proteome</keyword>
<dbReference type="PANTHER" id="PTHR45749:SF26">
    <property type="entry name" value="ZINC FINGER MYM-TYPE PROTEIN 1-LIKE"/>
    <property type="match status" value="1"/>
</dbReference>
<reference evidence="2" key="1">
    <citation type="submission" date="2022-12" db="EMBL/GenBank/DDBJ databases">
        <title>Draft genome assemblies for two species of Escallonia (Escalloniales).</title>
        <authorList>
            <person name="Chanderbali A."/>
            <person name="Dervinis C."/>
            <person name="Anghel I."/>
            <person name="Soltis D."/>
            <person name="Soltis P."/>
            <person name="Zapata F."/>
        </authorList>
    </citation>
    <scope>NUCLEOTIDE SEQUENCE</scope>
    <source>
        <strain evidence="2">UCBG92.1500</strain>
        <tissue evidence="2">Leaf</tissue>
    </source>
</reference>
<dbReference type="Proteomes" id="UP001187471">
    <property type="component" value="Unassembled WGS sequence"/>
</dbReference>
<feature type="domain" description="DUF4371" evidence="1">
    <location>
        <begin position="7"/>
        <end position="57"/>
    </location>
</feature>
<comment type="caution">
    <text evidence="2">The sequence shown here is derived from an EMBL/GenBank/DDBJ whole genome shotgun (WGS) entry which is preliminary data.</text>
</comment>
<dbReference type="InterPro" id="IPR025398">
    <property type="entry name" value="DUF4371"/>
</dbReference>
<accession>A0AA88QLI7</accession>
<dbReference type="Pfam" id="PF14291">
    <property type="entry name" value="DUF4371"/>
    <property type="match status" value="1"/>
</dbReference>
<evidence type="ECO:0000313" key="3">
    <source>
        <dbReference type="Proteomes" id="UP001187471"/>
    </source>
</evidence>
<evidence type="ECO:0000313" key="2">
    <source>
        <dbReference type="EMBL" id="KAK2972994.1"/>
    </source>
</evidence>
<gene>
    <name evidence="2" type="ORF">RJ640_022051</name>
</gene>
<dbReference type="EMBL" id="JAVXUO010002474">
    <property type="protein sequence ID" value="KAK2972994.1"/>
    <property type="molecule type" value="Genomic_DNA"/>
</dbReference>
<proteinExistence type="predicted"/>
<sequence>MVLYGNIFFHLVHVPDTTSLTLKMELSDVLSSHNLSVESIRGQGYDGASNIRGHFNGLQALFAKESPFAYYVYVHCLAPRRLWLTLGETKNLSDHPSSEEKKIQINPRFVSAQSKVSDKDIDVLTKL</sequence>
<protein>
    <recommendedName>
        <fullName evidence="1">DUF4371 domain-containing protein</fullName>
    </recommendedName>
</protein>